<feature type="compositionally biased region" description="Basic and acidic residues" evidence="1">
    <location>
        <begin position="165"/>
        <end position="176"/>
    </location>
</feature>
<sequence length="185" mass="20945">MLQSVFAQVFVIGVVAAAAINYPIVLDYRQIEWPEAEHSDDPMRAYTEIDCFTEMDQSFVSETEVYRIVTDKQKSFSACLIRIPTKTQVKFYPKRIMSNETSWRIIAGSSIVHATLSSPKIYAKDDNNGPWHVPCSHAYLIFSSKAPPHEVMEFTLESEAAADKADPREAMCDGDGRNYAQMESY</sequence>
<dbReference type="Proteomes" id="UP001201812">
    <property type="component" value="Unassembled WGS sequence"/>
</dbReference>
<evidence type="ECO:0000313" key="3">
    <source>
        <dbReference type="Proteomes" id="UP001201812"/>
    </source>
</evidence>
<proteinExistence type="predicted"/>
<name>A0AAD4R3Y8_9BILA</name>
<organism evidence="2 3">
    <name type="scientific">Ditylenchus destructor</name>
    <dbReference type="NCBI Taxonomy" id="166010"/>
    <lineage>
        <taxon>Eukaryota</taxon>
        <taxon>Metazoa</taxon>
        <taxon>Ecdysozoa</taxon>
        <taxon>Nematoda</taxon>
        <taxon>Chromadorea</taxon>
        <taxon>Rhabditida</taxon>
        <taxon>Tylenchina</taxon>
        <taxon>Tylenchomorpha</taxon>
        <taxon>Sphaerularioidea</taxon>
        <taxon>Anguinidae</taxon>
        <taxon>Anguininae</taxon>
        <taxon>Ditylenchus</taxon>
    </lineage>
</organism>
<accession>A0AAD4R3Y8</accession>
<evidence type="ECO:0000313" key="2">
    <source>
        <dbReference type="EMBL" id="KAI1708417.1"/>
    </source>
</evidence>
<gene>
    <name evidence="2" type="ORF">DdX_11797</name>
</gene>
<dbReference type="EMBL" id="JAKKPZ010000035">
    <property type="protein sequence ID" value="KAI1708417.1"/>
    <property type="molecule type" value="Genomic_DNA"/>
</dbReference>
<comment type="caution">
    <text evidence="2">The sequence shown here is derived from an EMBL/GenBank/DDBJ whole genome shotgun (WGS) entry which is preliminary data.</text>
</comment>
<reference evidence="2" key="1">
    <citation type="submission" date="2022-01" db="EMBL/GenBank/DDBJ databases">
        <title>Genome Sequence Resource for Two Populations of Ditylenchus destructor, the Migratory Endoparasitic Phytonematode.</title>
        <authorList>
            <person name="Zhang H."/>
            <person name="Lin R."/>
            <person name="Xie B."/>
        </authorList>
    </citation>
    <scope>NUCLEOTIDE SEQUENCE</scope>
    <source>
        <strain evidence="2">BazhouSP</strain>
    </source>
</reference>
<evidence type="ECO:0000256" key="1">
    <source>
        <dbReference type="SAM" id="MobiDB-lite"/>
    </source>
</evidence>
<dbReference type="AlphaFoldDB" id="A0AAD4R3Y8"/>
<feature type="region of interest" description="Disordered" evidence="1">
    <location>
        <begin position="165"/>
        <end position="185"/>
    </location>
</feature>
<keyword evidence="3" id="KW-1185">Reference proteome</keyword>
<protein>
    <submittedName>
        <fullName evidence="2">Uncharacterized protein</fullName>
    </submittedName>
</protein>